<keyword evidence="2" id="KW-0274">FAD</keyword>
<dbReference type="SUPFAM" id="SSF56176">
    <property type="entry name" value="FAD-binding/transporter-associated domain-like"/>
    <property type="match status" value="1"/>
</dbReference>
<dbReference type="InterPro" id="IPR016167">
    <property type="entry name" value="FAD-bd_PCMH_sub1"/>
</dbReference>
<evidence type="ECO:0000313" key="6">
    <source>
        <dbReference type="Proteomes" id="UP000603865"/>
    </source>
</evidence>
<dbReference type="InterPro" id="IPR036683">
    <property type="entry name" value="CO_DH_flav_C_dom_sf"/>
</dbReference>
<dbReference type="InterPro" id="IPR016166">
    <property type="entry name" value="FAD-bd_PCMH"/>
</dbReference>
<dbReference type="InterPro" id="IPR005107">
    <property type="entry name" value="CO_DH_flav_C"/>
</dbReference>
<reference evidence="5" key="2">
    <citation type="submission" date="2020-09" db="EMBL/GenBank/DDBJ databases">
        <authorList>
            <person name="Sun Q."/>
            <person name="Ohkuma M."/>
        </authorList>
    </citation>
    <scope>NUCLEOTIDE SEQUENCE</scope>
    <source>
        <strain evidence="5">JCM 31311</strain>
    </source>
</reference>
<dbReference type="InterPro" id="IPR002346">
    <property type="entry name" value="Mopterin_DH_FAD-bd"/>
</dbReference>
<keyword evidence="6" id="KW-1185">Reference proteome</keyword>
<keyword evidence="1" id="KW-0285">Flavoprotein</keyword>
<dbReference type="PROSITE" id="PS51387">
    <property type="entry name" value="FAD_PCMH"/>
    <property type="match status" value="1"/>
</dbReference>
<dbReference type="GO" id="GO:0071949">
    <property type="term" value="F:FAD binding"/>
    <property type="evidence" value="ECO:0007669"/>
    <property type="project" value="InterPro"/>
</dbReference>
<proteinExistence type="predicted"/>
<dbReference type="EMBL" id="BMQL01000038">
    <property type="protein sequence ID" value="GGR26369.1"/>
    <property type="molecule type" value="Genomic_DNA"/>
</dbReference>
<dbReference type="RefSeq" id="WP_189092509.1">
    <property type="nucleotide sequence ID" value="NZ_BMQL01000038.1"/>
</dbReference>
<dbReference type="Gene3D" id="3.30.465.10">
    <property type="match status" value="1"/>
</dbReference>
<dbReference type="Gene3D" id="3.30.390.50">
    <property type="entry name" value="CO dehydrogenase flavoprotein, C-terminal domain"/>
    <property type="match status" value="1"/>
</dbReference>
<evidence type="ECO:0000259" key="4">
    <source>
        <dbReference type="PROSITE" id="PS51387"/>
    </source>
</evidence>
<dbReference type="PANTHER" id="PTHR42659">
    <property type="entry name" value="XANTHINE DEHYDROGENASE SUBUNIT C-RELATED"/>
    <property type="match status" value="1"/>
</dbReference>
<dbReference type="InterPro" id="IPR051312">
    <property type="entry name" value="Diverse_Substr_Oxidored"/>
</dbReference>
<evidence type="ECO:0000313" key="5">
    <source>
        <dbReference type="EMBL" id="GGR26369.1"/>
    </source>
</evidence>
<dbReference type="Proteomes" id="UP000603865">
    <property type="component" value="Unassembled WGS sequence"/>
</dbReference>
<evidence type="ECO:0000256" key="1">
    <source>
        <dbReference type="ARBA" id="ARBA00022630"/>
    </source>
</evidence>
<organism evidence="5 6">
    <name type="scientific">Deinococcus ruber</name>
    <dbReference type="NCBI Taxonomy" id="1848197"/>
    <lineage>
        <taxon>Bacteria</taxon>
        <taxon>Thermotogati</taxon>
        <taxon>Deinococcota</taxon>
        <taxon>Deinococci</taxon>
        <taxon>Deinococcales</taxon>
        <taxon>Deinococcaceae</taxon>
        <taxon>Deinococcus</taxon>
    </lineage>
</organism>
<sequence length="292" mass="31432">MFPASFEYVRAHSPDEAFDALQKHGYDGRVLAGGQSLIPAMRYRLARPAVLVDINPISELSYLKEEDGFLRIGATTRDAALEFAPWVRERYSLITSVSAVVADPIVRHMGTVVGSVCHNDPAGDWTATALAARGVVVIRGKEGLREVPIDEFLVDSYTTAVEEGEMALELKIPIPDARTQGSYQKIERKVGDYATCAAAVQLSLNEDGTIRQAGIAITAAGPIAMRVAAAEAMLIGQRPTLELLRAASEEAPKIATPNADQRGSAEYKKDMTRVLVGRGLKQALERLGAVSA</sequence>
<dbReference type="PANTHER" id="PTHR42659:SF2">
    <property type="entry name" value="XANTHINE DEHYDROGENASE SUBUNIT C-RELATED"/>
    <property type="match status" value="1"/>
</dbReference>
<dbReference type="GO" id="GO:0016491">
    <property type="term" value="F:oxidoreductase activity"/>
    <property type="evidence" value="ECO:0007669"/>
    <property type="project" value="UniProtKB-KW"/>
</dbReference>
<feature type="domain" description="FAD-binding PCMH-type" evidence="4">
    <location>
        <begin position="1"/>
        <end position="177"/>
    </location>
</feature>
<reference evidence="5" key="1">
    <citation type="journal article" date="2014" name="Int. J. Syst. Evol. Microbiol.">
        <title>Complete genome sequence of Corynebacterium casei LMG S-19264T (=DSM 44701T), isolated from a smear-ripened cheese.</title>
        <authorList>
            <consortium name="US DOE Joint Genome Institute (JGI-PGF)"/>
            <person name="Walter F."/>
            <person name="Albersmeier A."/>
            <person name="Kalinowski J."/>
            <person name="Ruckert C."/>
        </authorList>
    </citation>
    <scope>NUCLEOTIDE SEQUENCE</scope>
    <source>
        <strain evidence="5">JCM 31311</strain>
    </source>
</reference>
<dbReference type="InterPro" id="IPR016169">
    <property type="entry name" value="FAD-bd_PCMH_sub2"/>
</dbReference>
<name>A0A918FAZ6_9DEIO</name>
<evidence type="ECO:0000256" key="3">
    <source>
        <dbReference type="ARBA" id="ARBA00023002"/>
    </source>
</evidence>
<keyword evidence="3" id="KW-0560">Oxidoreductase</keyword>
<evidence type="ECO:0000256" key="2">
    <source>
        <dbReference type="ARBA" id="ARBA00022827"/>
    </source>
</evidence>
<dbReference type="SMART" id="SM01092">
    <property type="entry name" value="CO_deh_flav_C"/>
    <property type="match status" value="1"/>
</dbReference>
<dbReference type="Gene3D" id="3.30.43.10">
    <property type="entry name" value="Uridine Diphospho-n-acetylenolpyruvylglucosamine Reductase, domain 2"/>
    <property type="match status" value="1"/>
</dbReference>
<dbReference type="InterPro" id="IPR036318">
    <property type="entry name" value="FAD-bd_PCMH-like_sf"/>
</dbReference>
<protein>
    <submittedName>
        <fullName evidence="5">Carbon monoxide dehydrogenase medium subunit</fullName>
    </submittedName>
</protein>
<dbReference type="Pfam" id="PF00941">
    <property type="entry name" value="FAD_binding_5"/>
    <property type="match status" value="1"/>
</dbReference>
<dbReference type="AlphaFoldDB" id="A0A918FAZ6"/>
<accession>A0A918FAZ6</accession>
<comment type="caution">
    <text evidence="5">The sequence shown here is derived from an EMBL/GenBank/DDBJ whole genome shotgun (WGS) entry which is preliminary data.</text>
</comment>
<gene>
    <name evidence="5" type="ORF">GCM10008957_42400</name>
</gene>
<dbReference type="Pfam" id="PF03450">
    <property type="entry name" value="CO_deh_flav_C"/>
    <property type="match status" value="1"/>
</dbReference>
<dbReference type="SUPFAM" id="SSF55447">
    <property type="entry name" value="CO dehydrogenase flavoprotein C-terminal domain-like"/>
    <property type="match status" value="1"/>
</dbReference>